<organism evidence="1 2">
    <name type="scientific">Pedobacter agri</name>
    <dbReference type="NCBI Taxonomy" id="454586"/>
    <lineage>
        <taxon>Bacteria</taxon>
        <taxon>Pseudomonadati</taxon>
        <taxon>Bacteroidota</taxon>
        <taxon>Sphingobacteriia</taxon>
        <taxon>Sphingobacteriales</taxon>
        <taxon>Sphingobacteriaceae</taxon>
        <taxon>Pedobacter</taxon>
    </lineage>
</organism>
<proteinExistence type="predicted"/>
<keyword evidence="2" id="KW-1185">Reference proteome</keyword>
<reference evidence="1" key="1">
    <citation type="submission" date="2022-11" db="EMBL/GenBank/DDBJ databases">
        <authorList>
            <person name="Graham C."/>
            <person name="Newman J.D."/>
        </authorList>
    </citation>
    <scope>NUCLEOTIDE SEQUENCE</scope>
    <source>
        <strain evidence="1">DSM 19486</strain>
    </source>
</reference>
<gene>
    <name evidence="1" type="ORF">OQZ29_17515</name>
</gene>
<dbReference type="AlphaFoldDB" id="A0A9X3IAN6"/>
<dbReference type="EMBL" id="JAPJUH010000005">
    <property type="protein sequence ID" value="MCX3266560.1"/>
    <property type="molecule type" value="Genomic_DNA"/>
</dbReference>
<sequence length="221" mass="25625">MRKYIYVVMIATSMISCKKPKNEPVVPTPPVIAQYDKGDGIPADQFTVAFKEDFNDNTNKWLVQGRRPSYVDQQEISGGKYKLTSDYGSSYGWTTSINFDHTKNYEIEFKYLSVNRRIQFNWGAKDGSGFGSFHAMSLEDNKFLYYHGVTFIREMATKSPIDIPMEGVVKIRKYNNKVYFFLNNTLLSSCEYVVNYGPGFAFYNRQAGITEYDYLYVHYIK</sequence>
<evidence type="ECO:0000313" key="2">
    <source>
        <dbReference type="Proteomes" id="UP001142592"/>
    </source>
</evidence>
<comment type="caution">
    <text evidence="1">The sequence shown here is derived from an EMBL/GenBank/DDBJ whole genome shotgun (WGS) entry which is preliminary data.</text>
</comment>
<name>A0A9X3IAN6_9SPHI</name>
<dbReference type="PROSITE" id="PS51257">
    <property type="entry name" value="PROKAR_LIPOPROTEIN"/>
    <property type="match status" value="1"/>
</dbReference>
<dbReference type="RefSeq" id="WP_010602566.1">
    <property type="nucleotide sequence ID" value="NZ_JAPJUH010000005.1"/>
</dbReference>
<protein>
    <submittedName>
        <fullName evidence="1">Uncharacterized protein</fullName>
    </submittedName>
</protein>
<evidence type="ECO:0000313" key="1">
    <source>
        <dbReference type="EMBL" id="MCX3266560.1"/>
    </source>
</evidence>
<accession>A0A9X3IAN6</accession>
<dbReference type="Proteomes" id="UP001142592">
    <property type="component" value="Unassembled WGS sequence"/>
</dbReference>